<sequence length="383" mass="40817">MVGSAKGPLVGLRVLELSGIGPGPFAASVLGDLGAEVLRVDRPGGAGTGVPEHLDTLRRSRRSVVLDLRQEAGVEALLTMVEAADVLIEGYRPGVAERMGFGPDVCLRRNPRLIYGRMTGWGQEGPLAQNAGHDLNYIAVTGALHAMGRRGQPPAIPLNLVGDFGGGSLYLVVGVLGALLERERSGLGQVVDAAIVDGVAHLITMFHGMLAAGMWRDERGVNLLDSGAPWYDTYETSDGGHVAVGAIEPKFYAQLMETLGLDPDQRRRSDPRQWEAIRAELTKAFLSRTRDEWAEIFGASDACVAPVLSLREAIDFPHLRERNVFVDVAGIMQPAPAPRLSRTPGAVQSAPPRVGAHTRAALREWGVADVDALIEAGVAVDAQ</sequence>
<protein>
    <submittedName>
        <fullName evidence="1">CoA transferase</fullName>
    </submittedName>
</protein>
<name>A0ABQ4J9P6_9ACTN</name>
<dbReference type="GO" id="GO:0016740">
    <property type="term" value="F:transferase activity"/>
    <property type="evidence" value="ECO:0007669"/>
    <property type="project" value="UniProtKB-KW"/>
</dbReference>
<dbReference type="SUPFAM" id="SSF89796">
    <property type="entry name" value="CoA-transferase family III (CaiB/BaiF)"/>
    <property type="match status" value="1"/>
</dbReference>
<dbReference type="Proteomes" id="UP000653076">
    <property type="component" value="Unassembled WGS sequence"/>
</dbReference>
<comment type="caution">
    <text evidence="1">The sequence shown here is derived from an EMBL/GenBank/DDBJ whole genome shotgun (WGS) entry which is preliminary data.</text>
</comment>
<dbReference type="EMBL" id="BOPC01000024">
    <property type="protein sequence ID" value="GIJ26751.1"/>
    <property type="molecule type" value="Genomic_DNA"/>
</dbReference>
<gene>
    <name evidence="1" type="ORF">Vqi01_19130</name>
</gene>
<dbReference type="RefSeq" id="WP_204034335.1">
    <property type="nucleotide sequence ID" value="NZ_BOPC01000024.1"/>
</dbReference>
<dbReference type="PANTHER" id="PTHR48228:SF5">
    <property type="entry name" value="ALPHA-METHYLACYL-COA RACEMASE"/>
    <property type="match status" value="1"/>
</dbReference>
<keyword evidence="1" id="KW-0808">Transferase</keyword>
<dbReference type="Pfam" id="PF02515">
    <property type="entry name" value="CoA_transf_3"/>
    <property type="match status" value="1"/>
</dbReference>
<proteinExistence type="predicted"/>
<dbReference type="Gene3D" id="3.40.50.10540">
    <property type="entry name" value="Crotonobetainyl-coa:carnitine coa-transferase, domain 1"/>
    <property type="match status" value="1"/>
</dbReference>
<reference evidence="1 2" key="1">
    <citation type="submission" date="2021-01" db="EMBL/GenBank/DDBJ databases">
        <title>Whole genome shotgun sequence of Verrucosispora qiuiae NBRC 106684.</title>
        <authorList>
            <person name="Komaki H."/>
            <person name="Tamura T."/>
        </authorList>
    </citation>
    <scope>NUCLEOTIDE SEQUENCE [LARGE SCALE GENOMIC DNA]</scope>
    <source>
        <strain evidence="1 2">NBRC 106684</strain>
    </source>
</reference>
<dbReference type="InterPro" id="IPR023606">
    <property type="entry name" value="CoA-Trfase_III_dom_1_sf"/>
</dbReference>
<accession>A0ABQ4J9P6</accession>
<dbReference type="PANTHER" id="PTHR48228">
    <property type="entry name" value="SUCCINYL-COA--D-CITRAMALATE COA-TRANSFERASE"/>
    <property type="match status" value="1"/>
</dbReference>
<evidence type="ECO:0000313" key="2">
    <source>
        <dbReference type="Proteomes" id="UP000653076"/>
    </source>
</evidence>
<keyword evidence="2" id="KW-1185">Reference proteome</keyword>
<dbReference type="InterPro" id="IPR050509">
    <property type="entry name" value="CoA-transferase_III"/>
</dbReference>
<dbReference type="Gene3D" id="3.30.1540.10">
    <property type="entry name" value="formyl-coa transferase, domain 3"/>
    <property type="match status" value="1"/>
</dbReference>
<dbReference type="InterPro" id="IPR003673">
    <property type="entry name" value="CoA-Trfase_fam_III"/>
</dbReference>
<evidence type="ECO:0000313" key="1">
    <source>
        <dbReference type="EMBL" id="GIJ26751.1"/>
    </source>
</evidence>
<organism evidence="1 2">
    <name type="scientific">Micromonospora qiuiae</name>
    <dbReference type="NCBI Taxonomy" id="502268"/>
    <lineage>
        <taxon>Bacteria</taxon>
        <taxon>Bacillati</taxon>
        <taxon>Actinomycetota</taxon>
        <taxon>Actinomycetes</taxon>
        <taxon>Micromonosporales</taxon>
        <taxon>Micromonosporaceae</taxon>
        <taxon>Micromonospora</taxon>
    </lineage>
</organism>
<dbReference type="InterPro" id="IPR044855">
    <property type="entry name" value="CoA-Trfase_III_dom3_sf"/>
</dbReference>